<reference evidence="2" key="1">
    <citation type="submission" date="2019-05" db="EMBL/GenBank/DDBJ databases">
        <title>Annotation for the trematode Fasciolopsis buski.</title>
        <authorList>
            <person name="Choi Y.-J."/>
        </authorList>
    </citation>
    <scope>NUCLEOTIDE SEQUENCE</scope>
    <source>
        <strain evidence="2">HT</strain>
        <tissue evidence="2">Whole worm</tissue>
    </source>
</reference>
<gene>
    <name evidence="2" type="ORF">FBUS_08043</name>
</gene>
<feature type="region of interest" description="Disordered" evidence="1">
    <location>
        <begin position="1073"/>
        <end position="1180"/>
    </location>
</feature>
<feature type="compositionally biased region" description="Polar residues" evidence="1">
    <location>
        <begin position="184"/>
        <end position="199"/>
    </location>
</feature>
<feature type="compositionally biased region" description="Polar residues" evidence="1">
    <location>
        <begin position="236"/>
        <end position="251"/>
    </location>
</feature>
<feature type="compositionally biased region" description="Polar residues" evidence="1">
    <location>
        <begin position="262"/>
        <end position="273"/>
    </location>
</feature>
<accession>A0A8E0VRM1</accession>
<feature type="region of interest" description="Disordered" evidence="1">
    <location>
        <begin position="848"/>
        <end position="879"/>
    </location>
</feature>
<feature type="region of interest" description="Disordered" evidence="1">
    <location>
        <begin position="232"/>
        <end position="327"/>
    </location>
</feature>
<feature type="region of interest" description="Disordered" evidence="1">
    <location>
        <begin position="1206"/>
        <end position="1229"/>
    </location>
</feature>
<evidence type="ECO:0000313" key="3">
    <source>
        <dbReference type="Proteomes" id="UP000728185"/>
    </source>
</evidence>
<protein>
    <submittedName>
        <fullName evidence="2">Uncharacterized protein</fullName>
    </submittedName>
</protein>
<comment type="caution">
    <text evidence="2">The sequence shown here is derived from an EMBL/GenBank/DDBJ whole genome shotgun (WGS) entry which is preliminary data.</text>
</comment>
<feature type="region of interest" description="Disordered" evidence="1">
    <location>
        <begin position="97"/>
        <end position="200"/>
    </location>
</feature>
<feature type="region of interest" description="Disordered" evidence="1">
    <location>
        <begin position="477"/>
        <end position="527"/>
    </location>
</feature>
<feature type="region of interest" description="Disordered" evidence="1">
    <location>
        <begin position="555"/>
        <end position="620"/>
    </location>
</feature>
<feature type="compositionally biased region" description="Polar residues" evidence="1">
    <location>
        <begin position="920"/>
        <end position="947"/>
    </location>
</feature>
<evidence type="ECO:0000256" key="1">
    <source>
        <dbReference type="SAM" id="MobiDB-lite"/>
    </source>
</evidence>
<feature type="non-terminal residue" evidence="2">
    <location>
        <position position="1"/>
    </location>
</feature>
<proteinExistence type="predicted"/>
<name>A0A8E0VRM1_9TREM</name>
<feature type="compositionally biased region" description="Polar residues" evidence="1">
    <location>
        <begin position="1151"/>
        <end position="1178"/>
    </location>
</feature>
<sequence length="1405" mass="151304">GVPETEQDAKLHPRSEAFVIDFGPNRSGGETRGLLPGRLSQCIPDRLRRGLDERERLKREREKENEIRRQITSVQCGPVQEKSQRSTRSVTLRAANAKLTAATSGRPATATVGTSSRGGRVSFPPSTRPKTATTSGGRGGGPIRRPATTSTTSQSGGAVSQGNLTPRRLAGSLPTSPLVRVSKTAGSVSVTPRHTNPSATRDLVDGAISRVTALQAVTTRTGLTMARRPTAVGVTHTASTPRKLSQGTDRSAASRRTAPVPASTTRPGVSRVSTTGRTWTPGTRTTTKPPTTGKSRAVTVGPTPMNSIKRPVTSTQLRSRPASSTRAIARRTSATLSEKRASVGMHTSLHRTMSEVTATVMAAIEAYDDPKAYLFYRMFQGADETEPNTDSVFKTFASESPSRSAGNKRNLTAGDICETDLNAALAETEWLQRHPDQKQAKQSGTNMASYRDFPLTVQFDQENDVNPFNTEMSAVHFSPDHLPSVPSKVTESGVARSHPRDFTKPNASNSSPVLQHRRTDEPKNSQLNVSMLVGTSVTSLSGTYILEKGAVVGDSGTDDASAPFSRVHEPGSIDQINSRGNLARLQEADEEQNGPESESPRRAARPGPTSLTNLADPAPQMTACSLTTSRLRLRPVNASSELTASIDLPTNENDSRVNSGRRIRPGSLTIYNKHCSVELTDTCKDDLELEKNGTPTRSSDRLNPSMLVGESVTSLAPSVAATYVLDADETLGAQGLGPAVVVHSREDLLLSPTRELRVNGNRLISRGSRLAEVSKESSLTPRATPTMNRDGLWDVIETEEYTEDGEGQIHSQKGGTLSRTEYQNLEDGTETPEGLEVDTVEEVDCYRSLPNPSASQENPGLYQQDSPSAQFGQPLSKSAVTRDSLAQMNTNAIESKGSLTPVGPSTARSSTVVLKRPDRSPSNSSTPPSAGTTHNGLVVTTSASPLNPVTFKTAGDEQLSPPKPCSSSELPSRPRSTYAPLTDIHNCYRALQQSVNYLIRSQTGLLPDSEYPEYSNEESNTKTLSFPAVPPLNSECENLPVRLGQTTSTFGIQPFNVNDCRVPCSSAAVWPPELTHTNNTGIRRSFSRQNRADRQRQSTASLDSALQRWDDSQTVTPHLKQRSFRDSKSRGAHSTQKSFVLKSYGDDSDNTRLNSALDRNTITSGDSGLQSYSASLSQSDRKSHPIIALDHPNQLTHTYRNQPVRTGYASVPEPASPTGSTSSPTANGWCSTRRPQPLLDMATSVPPSFGDAVTSGTHVTRTINPLNRTYDFSAQNGPQILSRDFHTGAFGPSGDKDQYPSITGPSILASTNAGLIKGGTTLEVPTFDSRTFTRRKAVPLSTDPDSAPIFDPSSYEALVAGMSAISQGIDSLSKAPTYYTLMVDSIRHLSLKLRQCSEQLIQRVK</sequence>
<keyword evidence="3" id="KW-1185">Reference proteome</keyword>
<feature type="compositionally biased region" description="Polar residues" evidence="1">
    <location>
        <begin position="312"/>
        <end position="327"/>
    </location>
</feature>
<feature type="compositionally biased region" description="Low complexity" evidence="1">
    <location>
        <begin position="143"/>
        <end position="162"/>
    </location>
</feature>
<dbReference type="Proteomes" id="UP000728185">
    <property type="component" value="Unassembled WGS sequence"/>
</dbReference>
<feature type="compositionally biased region" description="Polar residues" evidence="1">
    <location>
        <begin position="850"/>
        <end position="879"/>
    </location>
</feature>
<dbReference type="EMBL" id="LUCM01000637">
    <property type="protein sequence ID" value="KAA0200273.1"/>
    <property type="molecule type" value="Genomic_DNA"/>
</dbReference>
<feature type="region of interest" description="Disordered" evidence="1">
    <location>
        <begin position="1"/>
        <end position="37"/>
    </location>
</feature>
<organism evidence="2 3">
    <name type="scientific">Fasciolopsis buskii</name>
    <dbReference type="NCBI Taxonomy" id="27845"/>
    <lineage>
        <taxon>Eukaryota</taxon>
        <taxon>Metazoa</taxon>
        <taxon>Spiralia</taxon>
        <taxon>Lophotrochozoa</taxon>
        <taxon>Platyhelminthes</taxon>
        <taxon>Trematoda</taxon>
        <taxon>Digenea</taxon>
        <taxon>Plagiorchiida</taxon>
        <taxon>Echinostomata</taxon>
        <taxon>Echinostomatoidea</taxon>
        <taxon>Fasciolidae</taxon>
        <taxon>Fasciolopsis</taxon>
    </lineage>
</organism>
<dbReference type="OrthoDB" id="444265at2759"/>
<evidence type="ECO:0000313" key="2">
    <source>
        <dbReference type="EMBL" id="KAA0200273.1"/>
    </source>
</evidence>
<feature type="region of interest" description="Disordered" evidence="1">
    <location>
        <begin position="893"/>
        <end position="976"/>
    </location>
</feature>
<feature type="compositionally biased region" description="Low complexity" evidence="1">
    <location>
        <begin position="274"/>
        <end position="294"/>
    </location>
</feature>
<feature type="compositionally biased region" description="Low complexity" evidence="1">
    <location>
        <begin position="1212"/>
        <end position="1225"/>
    </location>
</feature>